<evidence type="ECO:0000313" key="1">
    <source>
        <dbReference type="EMBL" id="GAG48527.1"/>
    </source>
</evidence>
<accession>X0YNP1</accession>
<gene>
    <name evidence="1" type="ORF">S01H1_80553</name>
</gene>
<dbReference type="AlphaFoldDB" id="X0YNP1"/>
<proteinExistence type="predicted"/>
<sequence>MNSKEKGLEFYDLSNEFGDKAPLWPYFEDVKIERMHYHAKS</sequence>
<dbReference type="EMBL" id="BARS01054410">
    <property type="protein sequence ID" value="GAG48527.1"/>
    <property type="molecule type" value="Genomic_DNA"/>
</dbReference>
<protein>
    <submittedName>
        <fullName evidence="1">Uncharacterized protein</fullName>
    </submittedName>
</protein>
<organism evidence="1">
    <name type="scientific">marine sediment metagenome</name>
    <dbReference type="NCBI Taxonomy" id="412755"/>
    <lineage>
        <taxon>unclassified sequences</taxon>
        <taxon>metagenomes</taxon>
        <taxon>ecological metagenomes</taxon>
    </lineage>
</organism>
<comment type="caution">
    <text evidence="1">The sequence shown here is derived from an EMBL/GenBank/DDBJ whole genome shotgun (WGS) entry which is preliminary data.</text>
</comment>
<reference evidence="1" key="1">
    <citation type="journal article" date="2014" name="Front. Microbiol.">
        <title>High frequency of phylogenetically diverse reductive dehalogenase-homologous genes in deep subseafloor sedimentary metagenomes.</title>
        <authorList>
            <person name="Kawai M."/>
            <person name="Futagami T."/>
            <person name="Toyoda A."/>
            <person name="Takaki Y."/>
            <person name="Nishi S."/>
            <person name="Hori S."/>
            <person name="Arai W."/>
            <person name="Tsubouchi T."/>
            <person name="Morono Y."/>
            <person name="Uchiyama I."/>
            <person name="Ito T."/>
            <person name="Fujiyama A."/>
            <person name="Inagaki F."/>
            <person name="Takami H."/>
        </authorList>
    </citation>
    <scope>NUCLEOTIDE SEQUENCE</scope>
    <source>
        <strain evidence="1">Expedition CK06-06</strain>
    </source>
</reference>
<name>X0YNP1_9ZZZZ</name>
<feature type="non-terminal residue" evidence="1">
    <location>
        <position position="41"/>
    </location>
</feature>